<keyword evidence="4" id="KW-1185">Reference proteome</keyword>
<dbReference type="Proteomes" id="UP000472274">
    <property type="component" value="Unplaced"/>
</dbReference>
<feature type="domain" description="Arrestin C-terminal-like" evidence="2">
    <location>
        <begin position="173"/>
        <end position="310"/>
    </location>
</feature>
<dbReference type="GeneTree" id="ENSGT00510000049183"/>
<dbReference type="Gene3D" id="2.60.40.640">
    <property type="match status" value="2"/>
</dbReference>
<dbReference type="GO" id="GO:0007283">
    <property type="term" value="P:spermatogenesis"/>
    <property type="evidence" value="ECO:0007669"/>
    <property type="project" value="Ensembl"/>
</dbReference>
<protein>
    <submittedName>
        <fullName evidence="3">Arrestin domain containing 5</fullName>
    </submittedName>
</protein>
<dbReference type="GO" id="GO:0015031">
    <property type="term" value="P:protein transport"/>
    <property type="evidence" value="ECO:0007669"/>
    <property type="project" value="TreeGrafter"/>
</dbReference>
<comment type="similarity">
    <text evidence="1">Belongs to the arrestin family.</text>
</comment>
<dbReference type="Pfam" id="PF02752">
    <property type="entry name" value="Arrestin_C"/>
    <property type="match status" value="1"/>
</dbReference>
<gene>
    <name evidence="3" type="primary">ARRDC5</name>
</gene>
<reference evidence="3" key="2">
    <citation type="submission" date="2025-09" db="UniProtKB">
        <authorList>
            <consortium name="Ensembl"/>
        </authorList>
    </citation>
    <scope>IDENTIFICATION</scope>
</reference>
<evidence type="ECO:0000313" key="3">
    <source>
        <dbReference type="Ensembl" id="ENSTMTP00000031082.1"/>
    </source>
</evidence>
<dbReference type="GO" id="GO:0005886">
    <property type="term" value="C:plasma membrane"/>
    <property type="evidence" value="ECO:0007669"/>
    <property type="project" value="TreeGrafter"/>
</dbReference>
<dbReference type="PANTHER" id="PTHR11188:SF172">
    <property type="entry name" value="ARRESTIN DOMAIN-CONTAINING PROTEIN 5"/>
    <property type="match status" value="1"/>
</dbReference>
<dbReference type="AlphaFoldDB" id="A0A674KF17"/>
<evidence type="ECO:0000256" key="1">
    <source>
        <dbReference type="ARBA" id="ARBA00005298"/>
    </source>
</evidence>
<name>A0A674KF17_9SAUR</name>
<dbReference type="InterPro" id="IPR011021">
    <property type="entry name" value="Arrestin-like_N"/>
</dbReference>
<dbReference type="InParanoid" id="A0A674KF17"/>
<dbReference type="InterPro" id="IPR050357">
    <property type="entry name" value="Arrestin_domain-protein"/>
</dbReference>
<proteinExistence type="inferred from homology"/>
<dbReference type="SMART" id="SM01017">
    <property type="entry name" value="Arrestin_C"/>
    <property type="match status" value="1"/>
</dbReference>
<dbReference type="Pfam" id="PF00339">
    <property type="entry name" value="Arrestin_N"/>
    <property type="match status" value="1"/>
</dbReference>
<dbReference type="SUPFAM" id="SSF81296">
    <property type="entry name" value="E set domains"/>
    <property type="match status" value="2"/>
</dbReference>
<organism evidence="3 4">
    <name type="scientific">Terrapene triunguis</name>
    <name type="common">Three-toed box turtle</name>
    <dbReference type="NCBI Taxonomy" id="2587831"/>
    <lineage>
        <taxon>Eukaryota</taxon>
        <taxon>Metazoa</taxon>
        <taxon>Chordata</taxon>
        <taxon>Craniata</taxon>
        <taxon>Vertebrata</taxon>
        <taxon>Euteleostomi</taxon>
        <taxon>Archelosauria</taxon>
        <taxon>Testudinata</taxon>
        <taxon>Testudines</taxon>
        <taxon>Cryptodira</taxon>
        <taxon>Durocryptodira</taxon>
        <taxon>Testudinoidea</taxon>
        <taxon>Emydidae</taxon>
        <taxon>Terrapene</taxon>
    </lineage>
</organism>
<evidence type="ECO:0000259" key="2">
    <source>
        <dbReference type="SMART" id="SM01017"/>
    </source>
</evidence>
<evidence type="ECO:0000313" key="4">
    <source>
        <dbReference type="Proteomes" id="UP000472274"/>
    </source>
</evidence>
<dbReference type="InterPro" id="IPR014752">
    <property type="entry name" value="Arrestin-like_C"/>
</dbReference>
<reference evidence="3" key="1">
    <citation type="submission" date="2025-08" db="UniProtKB">
        <authorList>
            <consortium name="Ensembl"/>
        </authorList>
    </citation>
    <scope>IDENTIFICATION</scope>
</reference>
<dbReference type="Ensembl" id="ENSTMTT00000032208.1">
    <property type="protein sequence ID" value="ENSTMTP00000031082.1"/>
    <property type="gene ID" value="ENSTMTG00000022353.1"/>
</dbReference>
<dbReference type="GO" id="GO:0005768">
    <property type="term" value="C:endosome"/>
    <property type="evidence" value="ECO:0007669"/>
    <property type="project" value="TreeGrafter"/>
</dbReference>
<dbReference type="InterPro" id="IPR011022">
    <property type="entry name" value="Arrestin_C-like"/>
</dbReference>
<dbReference type="InterPro" id="IPR014756">
    <property type="entry name" value="Ig_E-set"/>
</dbReference>
<sequence>MSVVKSINLVLPEETVYLAGSSIAGQVILTLNNSLINPIVKVELVGRGYLEWNEETNADKDYSRDIICNNKADYINKTKTFYIEGNWLASGTHIFDFDFNLPDRLPSTFSSNIARVSYFLKASCATRELILAKQKKYLLVQGTSYAGSKRHKELRYPLVVEVDKHVAYHCCFKHGLVILRISLVKNTFAPGEQIIFTTEIDNQTGRSIRKVVFALYSIILYLGYTVRAERRSLEDRNEVMRLESRTKAAPFVVTRITSMFSLPKLLSVSSMSIANEIMEVRYELVGTVYLPWSMTTIVAKVPIIIRTTAVGNPED</sequence>
<accession>A0A674KF17</accession>
<dbReference type="PANTHER" id="PTHR11188">
    <property type="entry name" value="ARRESTIN DOMAIN CONTAINING PROTEIN"/>
    <property type="match status" value="1"/>
</dbReference>